<dbReference type="Proteomes" id="UP000766246">
    <property type="component" value="Unassembled WGS sequence"/>
</dbReference>
<dbReference type="AlphaFoldDB" id="A0A927YMQ5"/>
<keyword evidence="1" id="KW-1133">Transmembrane helix</keyword>
<proteinExistence type="predicted"/>
<protein>
    <recommendedName>
        <fullName evidence="2">LiaF transmembrane domain-containing protein</fullName>
    </recommendedName>
</protein>
<feature type="transmembrane region" description="Helical" evidence="1">
    <location>
        <begin position="9"/>
        <end position="27"/>
    </location>
</feature>
<name>A0A927YMQ5_9FIRM</name>
<reference evidence="3" key="1">
    <citation type="submission" date="2019-04" db="EMBL/GenBank/DDBJ databases">
        <title>Evolution of Biomass-Degrading Anaerobic Consortia Revealed by Metagenomics.</title>
        <authorList>
            <person name="Peng X."/>
        </authorList>
    </citation>
    <scope>NUCLEOTIDE SEQUENCE</scope>
    <source>
        <strain evidence="3">SIG311</strain>
    </source>
</reference>
<feature type="domain" description="LiaF transmembrane" evidence="2">
    <location>
        <begin position="11"/>
        <end position="103"/>
    </location>
</feature>
<keyword evidence="1" id="KW-0812">Transmembrane</keyword>
<evidence type="ECO:0000259" key="2">
    <source>
        <dbReference type="Pfam" id="PF22570"/>
    </source>
</evidence>
<dbReference type="EMBL" id="SVER01000076">
    <property type="protein sequence ID" value="MBE5921030.1"/>
    <property type="molecule type" value="Genomic_DNA"/>
</dbReference>
<feature type="transmembrane region" description="Helical" evidence="1">
    <location>
        <begin position="80"/>
        <end position="100"/>
    </location>
</feature>
<comment type="caution">
    <text evidence="3">The sequence shown here is derived from an EMBL/GenBank/DDBJ whole genome shotgun (WGS) entry which is preliminary data.</text>
</comment>
<dbReference type="InterPro" id="IPR054331">
    <property type="entry name" value="LiaF_TM"/>
</dbReference>
<gene>
    <name evidence="3" type="ORF">E7272_14530</name>
</gene>
<keyword evidence="1" id="KW-0472">Membrane</keyword>
<dbReference type="Pfam" id="PF22570">
    <property type="entry name" value="LiaF-TM"/>
    <property type="match status" value="1"/>
</dbReference>
<organism evidence="3 4">
    <name type="scientific">Pseudobutyrivibrio ruminis</name>
    <dbReference type="NCBI Taxonomy" id="46206"/>
    <lineage>
        <taxon>Bacteria</taxon>
        <taxon>Bacillati</taxon>
        <taxon>Bacillota</taxon>
        <taxon>Clostridia</taxon>
        <taxon>Lachnospirales</taxon>
        <taxon>Lachnospiraceae</taxon>
        <taxon>Pseudobutyrivibrio</taxon>
    </lineage>
</organism>
<accession>A0A927YMQ5</accession>
<sequence length="239" mass="26201">MKDYRIKSIFRGLAIIAFGVCCLIGNSDRFADMPLTRIGVSLLLLVILIETIIERNVISIFFVLGCGACVYQNELGLKDVNFLLIIGSFLLIGIGLNLIIGKKPKITVVNNGHKASVEGVGNAEYWEEDGNFSVDNNLGQRTQYVKIQNLKNGDIDNALGSLTVYLSGSTVDADGAVLDIDNGMGSLTVYFPKEFRVRFNCDNGMGKINMHGECNQDETQPLVIANVDNGMGQIDFYFE</sequence>
<evidence type="ECO:0000256" key="1">
    <source>
        <dbReference type="SAM" id="Phobius"/>
    </source>
</evidence>
<evidence type="ECO:0000313" key="4">
    <source>
        <dbReference type="Proteomes" id="UP000766246"/>
    </source>
</evidence>
<evidence type="ECO:0000313" key="3">
    <source>
        <dbReference type="EMBL" id="MBE5921030.1"/>
    </source>
</evidence>